<gene>
    <name evidence="3" type="ORF">GCM10010840_29860</name>
</gene>
<evidence type="ECO:0000313" key="3">
    <source>
        <dbReference type="EMBL" id="GGL89838.1"/>
    </source>
</evidence>
<evidence type="ECO:0000313" key="4">
    <source>
        <dbReference type="Proteomes" id="UP000639973"/>
    </source>
</evidence>
<evidence type="ECO:0000256" key="1">
    <source>
        <dbReference type="SAM" id="Coils"/>
    </source>
</evidence>
<keyword evidence="4" id="KW-1185">Reference proteome</keyword>
<feature type="coiled-coil region" evidence="1">
    <location>
        <begin position="168"/>
        <end position="216"/>
    </location>
</feature>
<reference evidence="4" key="1">
    <citation type="journal article" date="2019" name="Int. J. Syst. Evol. Microbiol.">
        <title>The Global Catalogue of Microorganisms (GCM) 10K type strain sequencing project: providing services to taxonomists for standard genome sequencing and annotation.</title>
        <authorList>
            <consortium name="The Broad Institute Genomics Platform"/>
            <consortium name="The Broad Institute Genome Sequencing Center for Infectious Disease"/>
            <person name="Wu L."/>
            <person name="Ma J."/>
        </authorList>
    </citation>
    <scope>NUCLEOTIDE SEQUENCE [LARGE SCALE GENOMIC DNA]</scope>
    <source>
        <strain evidence="4">JCM 15442</strain>
    </source>
</reference>
<dbReference type="Proteomes" id="UP000639973">
    <property type="component" value="Unassembled WGS sequence"/>
</dbReference>
<proteinExistence type="predicted"/>
<keyword evidence="1" id="KW-0175">Coiled coil</keyword>
<protein>
    <submittedName>
        <fullName evidence="3">Uncharacterized protein</fullName>
    </submittedName>
</protein>
<comment type="caution">
    <text evidence="3">The sequence shown here is derived from an EMBL/GenBank/DDBJ whole genome shotgun (WGS) entry which is preliminary data.</text>
</comment>
<name>A0ABQ2GDP8_9DEIO</name>
<evidence type="ECO:0000256" key="2">
    <source>
        <dbReference type="SAM" id="MobiDB-lite"/>
    </source>
</evidence>
<feature type="region of interest" description="Disordered" evidence="2">
    <location>
        <begin position="227"/>
        <end position="266"/>
    </location>
</feature>
<organism evidence="3 4">
    <name type="scientific">Deinococcus aerolatus</name>
    <dbReference type="NCBI Taxonomy" id="522487"/>
    <lineage>
        <taxon>Bacteria</taxon>
        <taxon>Thermotogati</taxon>
        <taxon>Deinococcota</taxon>
        <taxon>Deinococci</taxon>
        <taxon>Deinococcales</taxon>
        <taxon>Deinococcaceae</taxon>
        <taxon>Deinococcus</taxon>
    </lineage>
</organism>
<sequence length="266" mass="28774">MISARRHVGAAGFAQSEALEQIVSAGREQITVAQALRRVVATTQTQLQAQLRDGAVTADLQAAQVQVARLEQMIASGQAQIDAAHILQQAIQDALVNVRGTPLENISAGLLTTLGAEVQRQAKALEALIAMAISAAASTEQIMTLEQVSADVAEQSESAEHERTERELAHLDDMHQQTLRRIRQLEREGQAHAAQKVQLEDEAESAQRDIEVLEAAEARNLEQIANLEGRQQASEQRRTGLEATAAQRQARIEELGGQPADQKPVG</sequence>
<accession>A0ABQ2GDP8</accession>
<dbReference type="EMBL" id="BMOL01000017">
    <property type="protein sequence ID" value="GGL89838.1"/>
    <property type="molecule type" value="Genomic_DNA"/>
</dbReference>